<comment type="caution">
    <text evidence="2">The sequence shown here is derived from an EMBL/GenBank/DDBJ whole genome shotgun (WGS) entry which is preliminary data.</text>
</comment>
<protein>
    <submittedName>
        <fullName evidence="2">Uncharacterized protein</fullName>
    </submittedName>
</protein>
<evidence type="ECO:0000313" key="2">
    <source>
        <dbReference type="EMBL" id="CAK7945588.1"/>
    </source>
</evidence>
<dbReference type="EMBL" id="CAKLBY020000333">
    <property type="protein sequence ID" value="CAK7945588.1"/>
    <property type="molecule type" value="Genomic_DNA"/>
</dbReference>
<dbReference type="AlphaFoldDB" id="A0AAV1VHK7"/>
<reference evidence="2" key="1">
    <citation type="submission" date="2024-01" db="EMBL/GenBank/DDBJ databases">
        <authorList>
            <person name="Webb A."/>
        </authorList>
    </citation>
    <scope>NUCLEOTIDE SEQUENCE</scope>
    <source>
        <strain evidence="2">Pm1</strain>
    </source>
</reference>
<gene>
    <name evidence="2" type="ORF">PM001_LOCUS30738</name>
</gene>
<organism evidence="2 3">
    <name type="scientific">Peronospora matthiolae</name>
    <dbReference type="NCBI Taxonomy" id="2874970"/>
    <lineage>
        <taxon>Eukaryota</taxon>
        <taxon>Sar</taxon>
        <taxon>Stramenopiles</taxon>
        <taxon>Oomycota</taxon>
        <taxon>Peronosporomycetes</taxon>
        <taxon>Peronosporales</taxon>
        <taxon>Peronosporaceae</taxon>
        <taxon>Peronospora</taxon>
    </lineage>
</organism>
<feature type="compositionally biased region" description="Pro residues" evidence="1">
    <location>
        <begin position="1"/>
        <end position="10"/>
    </location>
</feature>
<sequence length="33" mass="3123">MMAPHFPEPVNPALAGSAPGGPDAGGAAFESDG</sequence>
<dbReference type="Proteomes" id="UP001162060">
    <property type="component" value="Unassembled WGS sequence"/>
</dbReference>
<name>A0AAV1VHK7_9STRA</name>
<evidence type="ECO:0000256" key="1">
    <source>
        <dbReference type="SAM" id="MobiDB-lite"/>
    </source>
</evidence>
<proteinExistence type="predicted"/>
<feature type="region of interest" description="Disordered" evidence="1">
    <location>
        <begin position="1"/>
        <end position="33"/>
    </location>
</feature>
<accession>A0AAV1VHK7</accession>
<evidence type="ECO:0000313" key="3">
    <source>
        <dbReference type="Proteomes" id="UP001162060"/>
    </source>
</evidence>